<accession>A0AAV6Y3F1</accession>
<comment type="similarity">
    <text evidence="1">Belongs to the STXBP/unc-18/SEC1 family.</text>
</comment>
<evidence type="ECO:0000313" key="3">
    <source>
        <dbReference type="EMBL" id="KAG8386792.1"/>
    </source>
</evidence>
<organism evidence="3 4">
    <name type="scientific">Buddleja alternifolia</name>
    <dbReference type="NCBI Taxonomy" id="168488"/>
    <lineage>
        <taxon>Eukaryota</taxon>
        <taxon>Viridiplantae</taxon>
        <taxon>Streptophyta</taxon>
        <taxon>Embryophyta</taxon>
        <taxon>Tracheophyta</taxon>
        <taxon>Spermatophyta</taxon>
        <taxon>Magnoliopsida</taxon>
        <taxon>eudicotyledons</taxon>
        <taxon>Gunneridae</taxon>
        <taxon>Pentapetalae</taxon>
        <taxon>asterids</taxon>
        <taxon>lamiids</taxon>
        <taxon>Lamiales</taxon>
        <taxon>Scrophulariaceae</taxon>
        <taxon>Buddlejeae</taxon>
        <taxon>Buddleja</taxon>
    </lineage>
</organism>
<keyword evidence="4" id="KW-1185">Reference proteome</keyword>
<proteinExistence type="inferred from homology"/>
<name>A0AAV6Y3F1_9LAMI</name>
<dbReference type="InterPro" id="IPR001619">
    <property type="entry name" value="Sec1-like"/>
</dbReference>
<evidence type="ECO:0008006" key="5">
    <source>
        <dbReference type="Google" id="ProtNLM"/>
    </source>
</evidence>
<sequence>MTTVDVIKCCLDSIRQISDDIKDAIIYLDAGSSESFQFLGAFPLFLELGAQAVCSLENMSSLDKVADWNTSADPARKIVFITSRLLSDAHRYILRCLSMLQNVQKCAIYTSISEVFHLDNCLKFTLLYFSVLTNNNSRFGVALFAFLALDIRSSLLALMSGAETYVCSLSLVHCCSQWNVSYFILVSHSAYPDSPLGPDAFREYESLLNQDYEELVKKRETDPSVSGNSKLKESIPSEDEGWSELTSVDDDISGFDGISIAKLPQEDFSVGYSEDIGKKLMVSVHHFPLILCPFSPRVFVLPSEGSVAEACLSAEHENSISSGLPPLSTGKLTDTEDISPGATLTAQFLYHLALKMDLKLEIFSLGDLSKNVGNFLTDMSSLYDVGRRKRSAGLLLVDRTLDLLTPCCHGDSLVDRMFSSLPRRRRITTLSHTKDSHSQLKNSPVKLERAPLDVQIPLEKFIREDDPKSNFQLLESIEAFLNGWNSSDSDTQGIELMKLSKKLNNECCSQHTRGELLHGSFVCTDNFRGAPYLEAVLDRRTKDGAMLIKKWLQESLRRENISLDVKIRPGFASKSELPPLVKALAKRQSSLVKNKGIIQLAAATLHALDELHSASWDAFSSAEKILNVNAADTSQSLAAQISDLINKAALVASQVQKHNKMEKPLGIFTLQDALLLTVIGYVLAGEYFPTSSSDGPFSWQEEHFMKEAIVDAILENPSIAKLKFLKGLSEELEANLNKTKSDEKKENSSDGVDFDDDQWGNWGDDDYDADREMSKEKVYDDMQMKLELRDRVDNFFKFLHKLSSVKRNTALREIQQNDDPYSSKGLLYKLLMCILDKHDIPGLEYHSSTVGRLFKSGFGRFGLGQAKPSLVEQNVILIFVIGGINGVEVREVQEALTGSSRPDVELIFGGTTFLTPDDMREMLLGDYSYI</sequence>
<dbReference type="InterPro" id="IPR027482">
    <property type="entry name" value="Sec1-like_dom2"/>
</dbReference>
<gene>
    <name evidence="3" type="ORF">BUALT_Bualt03G0185700</name>
</gene>
<dbReference type="EMBL" id="WHWC01000003">
    <property type="protein sequence ID" value="KAG8386792.1"/>
    <property type="molecule type" value="Genomic_DNA"/>
</dbReference>
<dbReference type="SUPFAM" id="SSF56815">
    <property type="entry name" value="Sec1/munc18-like (SM) proteins"/>
    <property type="match status" value="2"/>
</dbReference>
<dbReference type="AlphaFoldDB" id="A0AAV6Y3F1"/>
<dbReference type="GO" id="GO:0016192">
    <property type="term" value="P:vesicle-mediated transport"/>
    <property type="evidence" value="ECO:0007669"/>
    <property type="project" value="InterPro"/>
</dbReference>
<evidence type="ECO:0000256" key="2">
    <source>
        <dbReference type="SAM" id="MobiDB-lite"/>
    </source>
</evidence>
<evidence type="ECO:0000256" key="1">
    <source>
        <dbReference type="ARBA" id="ARBA00009884"/>
    </source>
</evidence>
<reference evidence="3" key="1">
    <citation type="submission" date="2019-10" db="EMBL/GenBank/DDBJ databases">
        <authorList>
            <person name="Zhang R."/>
            <person name="Pan Y."/>
            <person name="Wang J."/>
            <person name="Ma R."/>
            <person name="Yu S."/>
        </authorList>
    </citation>
    <scope>NUCLEOTIDE SEQUENCE</scope>
    <source>
        <strain evidence="3">LA-IB0</strain>
        <tissue evidence="3">Leaf</tissue>
    </source>
</reference>
<dbReference type="Gene3D" id="3.40.50.1910">
    <property type="match status" value="1"/>
</dbReference>
<comment type="caution">
    <text evidence="3">The sequence shown here is derived from an EMBL/GenBank/DDBJ whole genome shotgun (WGS) entry which is preliminary data.</text>
</comment>
<dbReference type="PANTHER" id="PTHR11679">
    <property type="entry name" value="VESICLE PROTEIN SORTING-ASSOCIATED"/>
    <property type="match status" value="1"/>
</dbReference>
<evidence type="ECO:0000313" key="4">
    <source>
        <dbReference type="Proteomes" id="UP000826271"/>
    </source>
</evidence>
<dbReference type="InterPro" id="IPR036045">
    <property type="entry name" value="Sec1-like_sf"/>
</dbReference>
<feature type="region of interest" description="Disordered" evidence="2">
    <location>
        <begin position="218"/>
        <end position="242"/>
    </location>
</feature>
<protein>
    <recommendedName>
        <fullName evidence="5">Sec1 family domain-containing protein MIP3</fullName>
    </recommendedName>
</protein>
<dbReference type="Proteomes" id="UP000826271">
    <property type="component" value="Unassembled WGS sequence"/>
</dbReference>